<dbReference type="GO" id="GO:0007606">
    <property type="term" value="P:sensory perception of chemical stimulus"/>
    <property type="evidence" value="ECO:0007669"/>
    <property type="project" value="InterPro"/>
</dbReference>
<feature type="non-terminal residue" evidence="3">
    <location>
        <position position="1"/>
    </location>
</feature>
<evidence type="ECO:0000256" key="2">
    <source>
        <dbReference type="SAM" id="Phobius"/>
    </source>
</evidence>
<feature type="transmembrane region" description="Helical" evidence="2">
    <location>
        <begin position="98"/>
        <end position="121"/>
    </location>
</feature>
<dbReference type="Pfam" id="PF03125">
    <property type="entry name" value="Sre"/>
    <property type="match status" value="1"/>
</dbReference>
<dbReference type="Proteomes" id="UP000252519">
    <property type="component" value="Unassembled WGS sequence"/>
</dbReference>
<comment type="caution">
    <text evidence="3">The sequence shown here is derived from an EMBL/GenBank/DDBJ whole genome shotgun (WGS) entry which is preliminary data.</text>
</comment>
<evidence type="ECO:0000256" key="1">
    <source>
        <dbReference type="ARBA" id="ARBA00006803"/>
    </source>
</evidence>
<gene>
    <name evidence="3" type="ORF">ANCCAN_20128</name>
</gene>
<sequence>IQRNEVDKCTFPLSSLHSQLLRQISYLINDIFLGLYPICSFIPAIGVIVLLYLLAALLIYLHNRSRLRILHDGTLAKSICYTLSVKFQIVENLRVMKVVVAVFCYIGALMVFCLILLIVMFGVFGDLPYALLLFFAVYDLLVAS</sequence>
<reference evidence="3 4" key="1">
    <citation type="submission" date="2014-10" db="EMBL/GenBank/DDBJ databases">
        <title>Draft genome of the hookworm Ancylostoma caninum.</title>
        <authorList>
            <person name="Mitreva M."/>
        </authorList>
    </citation>
    <scope>NUCLEOTIDE SEQUENCE [LARGE SCALE GENOMIC DNA]</scope>
    <source>
        <strain evidence="3 4">Baltimore</strain>
    </source>
</reference>
<evidence type="ECO:0000313" key="3">
    <source>
        <dbReference type="EMBL" id="RCN34030.1"/>
    </source>
</evidence>
<keyword evidence="2" id="KW-0812">Transmembrane</keyword>
<dbReference type="OrthoDB" id="5874078at2759"/>
<comment type="similarity">
    <text evidence="1">Belongs to the nematode receptor-like protein sre family.</text>
</comment>
<keyword evidence="2" id="KW-0472">Membrane</keyword>
<name>A0A368FTB3_ANCCA</name>
<keyword evidence="4" id="KW-1185">Reference proteome</keyword>
<feature type="transmembrane region" description="Helical" evidence="2">
    <location>
        <begin position="35"/>
        <end position="61"/>
    </location>
</feature>
<dbReference type="EMBL" id="JOJR01000833">
    <property type="protein sequence ID" value="RCN34030.1"/>
    <property type="molecule type" value="Genomic_DNA"/>
</dbReference>
<dbReference type="GO" id="GO:0016020">
    <property type="term" value="C:membrane"/>
    <property type="evidence" value="ECO:0007669"/>
    <property type="project" value="InterPro"/>
</dbReference>
<dbReference type="InterPro" id="IPR004151">
    <property type="entry name" value="7TM_GPCR_serpentine_rcpt_Sre"/>
</dbReference>
<evidence type="ECO:0008006" key="5">
    <source>
        <dbReference type="Google" id="ProtNLM"/>
    </source>
</evidence>
<keyword evidence="2" id="KW-1133">Transmembrane helix</keyword>
<organism evidence="3 4">
    <name type="scientific">Ancylostoma caninum</name>
    <name type="common">Dog hookworm</name>
    <dbReference type="NCBI Taxonomy" id="29170"/>
    <lineage>
        <taxon>Eukaryota</taxon>
        <taxon>Metazoa</taxon>
        <taxon>Ecdysozoa</taxon>
        <taxon>Nematoda</taxon>
        <taxon>Chromadorea</taxon>
        <taxon>Rhabditida</taxon>
        <taxon>Rhabditina</taxon>
        <taxon>Rhabditomorpha</taxon>
        <taxon>Strongyloidea</taxon>
        <taxon>Ancylostomatidae</taxon>
        <taxon>Ancylostomatinae</taxon>
        <taxon>Ancylostoma</taxon>
    </lineage>
</organism>
<proteinExistence type="inferred from homology"/>
<dbReference type="AlphaFoldDB" id="A0A368FTB3"/>
<evidence type="ECO:0000313" key="4">
    <source>
        <dbReference type="Proteomes" id="UP000252519"/>
    </source>
</evidence>
<protein>
    <recommendedName>
        <fullName evidence="5">G-protein coupled receptors family 1 profile domain-containing protein</fullName>
    </recommendedName>
</protein>
<accession>A0A368FTB3</accession>